<dbReference type="PANTHER" id="PTHR36456:SF1">
    <property type="entry name" value="UPF0232 PROTEIN SCO3875"/>
    <property type="match status" value="1"/>
</dbReference>
<dbReference type="eggNOG" id="COG5512">
    <property type="taxonomic scope" value="Bacteria"/>
</dbReference>
<dbReference type="Pfam" id="PF05258">
    <property type="entry name" value="DciA"/>
    <property type="match status" value="1"/>
</dbReference>
<dbReference type="HOGENOM" id="CLU_077383_0_0_9"/>
<dbReference type="EMBL" id="CP002105">
    <property type="protein sequence ID" value="ADL11557.1"/>
    <property type="molecule type" value="Genomic_DNA"/>
</dbReference>
<dbReference type="AlphaFoldDB" id="D9QSA1"/>
<dbReference type="InterPro" id="IPR007922">
    <property type="entry name" value="DciA-like"/>
</dbReference>
<dbReference type="KEGG" id="aar:Acear_0005"/>
<keyword evidence="2" id="KW-1185">Reference proteome</keyword>
<proteinExistence type="predicted"/>
<evidence type="ECO:0000313" key="2">
    <source>
        <dbReference type="Proteomes" id="UP000001661"/>
    </source>
</evidence>
<name>D9QSA1_ACEAZ</name>
<accession>D9QSA1</accession>
<dbReference type="RefSeq" id="WP_013277004.1">
    <property type="nucleotide sequence ID" value="NC_014378.1"/>
</dbReference>
<dbReference type="PANTHER" id="PTHR36456">
    <property type="entry name" value="UPF0232 PROTEIN SCO3875"/>
    <property type="match status" value="1"/>
</dbReference>
<dbReference type="OrthoDB" id="46633at2"/>
<evidence type="ECO:0008006" key="3">
    <source>
        <dbReference type="Google" id="ProtNLM"/>
    </source>
</evidence>
<evidence type="ECO:0000313" key="1">
    <source>
        <dbReference type="EMBL" id="ADL11557.1"/>
    </source>
</evidence>
<gene>
    <name evidence="1" type="ordered locus">Acear_0005</name>
</gene>
<dbReference type="STRING" id="574087.Acear_0005"/>
<reference evidence="1 2" key="1">
    <citation type="journal article" date="2010" name="Stand. Genomic Sci.">
        <title>Complete genome sequence of Acetohalobium arabaticum type strain (Z-7288).</title>
        <authorList>
            <person name="Sikorski J."/>
            <person name="Lapidus A."/>
            <person name="Chertkov O."/>
            <person name="Lucas S."/>
            <person name="Copeland A."/>
            <person name="Glavina Del Rio T."/>
            <person name="Nolan M."/>
            <person name="Tice H."/>
            <person name="Cheng J.F."/>
            <person name="Han C."/>
            <person name="Brambilla E."/>
            <person name="Pitluck S."/>
            <person name="Liolios K."/>
            <person name="Ivanova N."/>
            <person name="Mavromatis K."/>
            <person name="Mikhailova N."/>
            <person name="Pati A."/>
            <person name="Bruce D."/>
            <person name="Detter C."/>
            <person name="Tapia R."/>
            <person name="Goodwin L."/>
            <person name="Chen A."/>
            <person name="Palaniappan K."/>
            <person name="Land M."/>
            <person name="Hauser L."/>
            <person name="Chang Y.J."/>
            <person name="Jeffries C.D."/>
            <person name="Rohde M."/>
            <person name="Goker M."/>
            <person name="Spring S."/>
            <person name="Woyke T."/>
            <person name="Bristow J."/>
            <person name="Eisen J.A."/>
            <person name="Markowitz V."/>
            <person name="Hugenholtz P."/>
            <person name="Kyrpides N.C."/>
            <person name="Klenk H.P."/>
        </authorList>
    </citation>
    <scope>NUCLEOTIDE SEQUENCE [LARGE SCALE GENOMIC DNA]</scope>
    <source>
        <strain evidence="2">ATCC 49924 / DSM 5501 / Z-7288</strain>
    </source>
</reference>
<dbReference type="Proteomes" id="UP000001661">
    <property type="component" value="Chromosome"/>
</dbReference>
<protein>
    <recommendedName>
        <fullName evidence="3">DUF721 domain-containing protein</fullName>
    </recommendedName>
</protein>
<organism evidence="1 2">
    <name type="scientific">Acetohalobium arabaticum (strain ATCC 49924 / DSM 5501 / Z-7288)</name>
    <dbReference type="NCBI Taxonomy" id="574087"/>
    <lineage>
        <taxon>Bacteria</taxon>
        <taxon>Bacillati</taxon>
        <taxon>Bacillota</taxon>
        <taxon>Clostridia</taxon>
        <taxon>Halanaerobiales</taxon>
        <taxon>Halobacteroidaceae</taxon>
        <taxon>Acetohalobium</taxon>
    </lineage>
</organism>
<sequence length="293" mass="34644">MVNPINKVLEKTLQNLNLTHKIKEKKVLNIWSEVIGDKLKKHTKASYINQGILFITVNNSTWAHQLLFLKEDLISRLNKKLDQKIVEDIRFKLGSINSTDLTEDKGSKDSFNLSKIELTTEEMTEIKTKLNSVPDEKLSRKLYSILAKDKKMNKWKEKEGWVRCDYCSTLHPKETENCMICQLKSEKNFNEIEEVLIENPWLTYEEISNFFPSLAHSDYNRIRKELIIDFWQDIKEKIPQAINNKNNDRSTQEIKILIQNYVMLKRSIRPDKLNRNIIKEVIGKNYIQVYNRL</sequence>